<name>A0ABY2YBC5_9STRE</name>
<reference evidence="1 2" key="1">
    <citation type="submission" date="2019-06" db="EMBL/GenBank/DDBJ databases">
        <authorList>
            <person name="Zou Y."/>
        </authorList>
    </citation>
    <scope>NUCLEOTIDE SEQUENCE [LARGE SCALE GENOMIC DNA]</scope>
    <source>
        <strain evidence="1 2">E24</strain>
    </source>
</reference>
<accession>A0ABY2YBC5</accession>
<sequence length="76" mass="9343">MNKRIKKKRELYDRLRNLDCAVDYLISQNNQLWNIVDRLEKISSQNVKVTNSRFDEIEKDIQELKKPRKKSWFAFR</sequence>
<protein>
    <recommendedName>
        <fullName evidence="3">Phage protein</fullName>
    </recommendedName>
</protein>
<evidence type="ECO:0000313" key="1">
    <source>
        <dbReference type="EMBL" id="TPE36670.1"/>
    </source>
</evidence>
<organism evidence="1 2">
    <name type="scientific">Streptococcus xiaochunlingii</name>
    <dbReference type="NCBI Taxonomy" id="2589788"/>
    <lineage>
        <taxon>Bacteria</taxon>
        <taxon>Bacillati</taxon>
        <taxon>Bacillota</taxon>
        <taxon>Bacilli</taxon>
        <taxon>Lactobacillales</taxon>
        <taxon>Streptococcaceae</taxon>
        <taxon>Streptococcus</taxon>
    </lineage>
</organism>
<proteinExistence type="predicted"/>
<gene>
    <name evidence="1" type="ORF">FJR71_07685</name>
</gene>
<keyword evidence="2" id="KW-1185">Reference proteome</keyword>
<dbReference type="RefSeq" id="WP_140814493.1">
    <property type="nucleotide sequence ID" value="NZ_VFSG01000002.1"/>
</dbReference>
<dbReference type="Proteomes" id="UP000319739">
    <property type="component" value="Unassembled WGS sequence"/>
</dbReference>
<evidence type="ECO:0008006" key="3">
    <source>
        <dbReference type="Google" id="ProtNLM"/>
    </source>
</evidence>
<dbReference type="EMBL" id="VFSG01000002">
    <property type="protein sequence ID" value="TPE36670.1"/>
    <property type="molecule type" value="Genomic_DNA"/>
</dbReference>
<evidence type="ECO:0000313" key="2">
    <source>
        <dbReference type="Proteomes" id="UP000319739"/>
    </source>
</evidence>
<comment type="caution">
    <text evidence="1">The sequence shown here is derived from an EMBL/GenBank/DDBJ whole genome shotgun (WGS) entry which is preliminary data.</text>
</comment>